<dbReference type="EMBL" id="JAURUE010000001">
    <property type="protein sequence ID" value="MDP9612870.1"/>
    <property type="molecule type" value="Genomic_DNA"/>
</dbReference>
<evidence type="ECO:0000313" key="1">
    <source>
        <dbReference type="EMBL" id="MDP9612870.1"/>
    </source>
</evidence>
<gene>
    <name evidence="1" type="ORF">JOF35_005147</name>
</gene>
<organism evidence="1 2">
    <name type="scientific">Streptomyces demainii</name>
    <dbReference type="NCBI Taxonomy" id="588122"/>
    <lineage>
        <taxon>Bacteria</taxon>
        <taxon>Bacillati</taxon>
        <taxon>Actinomycetota</taxon>
        <taxon>Actinomycetes</taxon>
        <taxon>Kitasatosporales</taxon>
        <taxon>Streptomycetaceae</taxon>
        <taxon>Streptomyces</taxon>
    </lineage>
</organism>
<keyword evidence="2" id="KW-1185">Reference proteome</keyword>
<reference evidence="1 2" key="1">
    <citation type="submission" date="2023-07" db="EMBL/GenBank/DDBJ databases">
        <title>Sequencing the genomes of 1000 actinobacteria strains.</title>
        <authorList>
            <person name="Klenk H.-P."/>
        </authorList>
    </citation>
    <scope>NUCLEOTIDE SEQUENCE [LARGE SCALE GENOMIC DNA]</scope>
    <source>
        <strain evidence="1 2">DSM 41600</strain>
    </source>
</reference>
<sequence length="299" mass="31472">MCRGRGRLAGPSQVRAAPRRHCWLWYQVTCARGEETQASSSPSGTGWSCSSPVSSYAVGVRRPDQRAEELVGCARGGPPGAFLAVLLTVAGGRDRKEGGEARVRRLTCGRHGVSALGRGAGGLVKPPDSTKNEVHGLGGPFGHLIFRADSRGWQPCTQVVAGRRVWVRSFRTLTGVAWLRLSPGRSGRRAWDGFQAQPSCGRPFVLGPLAAGAQVGKTRMLAGQPLGVTNQRCHSGARDGSPAAIVSGLCSQLPQSAQVLRIRAVAETAILQSCGLITLGKGFDEGSAALEVDVCLQGW</sequence>
<accession>A0ABT9KWR8</accession>
<evidence type="ECO:0000313" key="2">
    <source>
        <dbReference type="Proteomes" id="UP001234880"/>
    </source>
</evidence>
<comment type="caution">
    <text evidence="1">The sequence shown here is derived from an EMBL/GenBank/DDBJ whole genome shotgun (WGS) entry which is preliminary data.</text>
</comment>
<protein>
    <submittedName>
        <fullName evidence="1">Uncharacterized protein</fullName>
    </submittedName>
</protein>
<proteinExistence type="predicted"/>
<dbReference type="Proteomes" id="UP001234880">
    <property type="component" value="Unassembled WGS sequence"/>
</dbReference>
<name>A0ABT9KWR8_9ACTN</name>